<dbReference type="PROSITE" id="PS50041">
    <property type="entry name" value="C_TYPE_LECTIN_2"/>
    <property type="match status" value="1"/>
</dbReference>
<dbReference type="InterPro" id="IPR016187">
    <property type="entry name" value="CTDL_fold"/>
</dbReference>
<keyword evidence="4" id="KW-0472">Membrane</keyword>
<evidence type="ECO:0000259" key="5">
    <source>
        <dbReference type="PROSITE" id="PS50041"/>
    </source>
</evidence>
<dbReference type="InterPro" id="IPR001304">
    <property type="entry name" value="C-type_lectin-like"/>
</dbReference>
<dbReference type="SUPFAM" id="SSF56436">
    <property type="entry name" value="C-type lectin-like"/>
    <property type="match status" value="1"/>
</dbReference>
<feature type="transmembrane region" description="Helical" evidence="4">
    <location>
        <begin position="39"/>
        <end position="62"/>
    </location>
</feature>
<dbReference type="InterPro" id="IPR051379">
    <property type="entry name" value="C-type_Lectin_Receptor_IMM"/>
</dbReference>
<dbReference type="Pfam" id="PF00059">
    <property type="entry name" value="Lectin_C"/>
    <property type="match status" value="1"/>
</dbReference>
<keyword evidence="2" id="KW-0964">Secreted</keyword>
<evidence type="ECO:0000256" key="4">
    <source>
        <dbReference type="SAM" id="Phobius"/>
    </source>
</evidence>
<comment type="subcellular location">
    <subcellularLocation>
        <location evidence="1">Secreted</location>
    </subcellularLocation>
</comment>
<sequence length="193" mass="22144">MEDEEGYMALNVCTRKVQQFYQGSQEPETQLSHHRWCQIIVGAGGVVFLLLAGAAIALRIYAFQTTQYADASVSQEVSNGTENKTSLENVISHLKQFLCKPLHISLTESFKCKICPQNWFRHENKCYWVSKEQGTWKKSQEDCRTKDSHMLVVQKQEEVGVIGETQLLWIGLTVTFPERKWSWVDGSPLDEKQ</sequence>
<dbReference type="EMBL" id="JAIPUX010000439">
    <property type="protein sequence ID" value="KAH0630416.1"/>
    <property type="molecule type" value="Genomic_DNA"/>
</dbReference>
<reference evidence="6 7" key="1">
    <citation type="journal article" date="2022" name="Gigascience">
        <title>A chromosome-level genome assembly and annotation of the desert horned lizard, Phrynosoma platyrhinos, provides insight into chromosomal rearrangements among reptiles.</title>
        <authorList>
            <person name="Koochekian N."/>
            <person name="Ascanio A."/>
            <person name="Farleigh K."/>
            <person name="Card D.C."/>
            <person name="Schield D.R."/>
            <person name="Castoe T.A."/>
            <person name="Jezkova T."/>
        </authorList>
    </citation>
    <scope>NUCLEOTIDE SEQUENCE [LARGE SCALE GENOMIC DNA]</scope>
    <source>
        <strain evidence="6">NK-2021</strain>
    </source>
</reference>
<comment type="caution">
    <text evidence="6">The sequence shown here is derived from an EMBL/GenBank/DDBJ whole genome shotgun (WGS) entry which is preliminary data.</text>
</comment>
<evidence type="ECO:0000256" key="3">
    <source>
        <dbReference type="ARBA" id="ARBA00022734"/>
    </source>
</evidence>
<feature type="domain" description="C-type lectin" evidence="5">
    <location>
        <begin position="122"/>
        <end position="193"/>
    </location>
</feature>
<keyword evidence="3" id="KW-0430">Lectin</keyword>
<keyword evidence="4" id="KW-0812">Transmembrane</keyword>
<proteinExistence type="predicted"/>
<dbReference type="Proteomes" id="UP000826234">
    <property type="component" value="Unassembled WGS sequence"/>
</dbReference>
<dbReference type="Gene3D" id="3.10.100.10">
    <property type="entry name" value="Mannose-Binding Protein A, subunit A"/>
    <property type="match status" value="1"/>
</dbReference>
<evidence type="ECO:0000313" key="6">
    <source>
        <dbReference type="EMBL" id="KAH0630416.1"/>
    </source>
</evidence>
<dbReference type="PANTHER" id="PTHR46746:SF3">
    <property type="entry name" value="C-TYPE LECTIN DOMAIN-CONTAINING PROTEIN-RELATED"/>
    <property type="match status" value="1"/>
</dbReference>
<accession>A0ABQ7TLZ2</accession>
<keyword evidence="4" id="KW-1133">Transmembrane helix</keyword>
<gene>
    <name evidence="6" type="ORF">JD844_013429</name>
</gene>
<evidence type="ECO:0000256" key="2">
    <source>
        <dbReference type="ARBA" id="ARBA00022525"/>
    </source>
</evidence>
<evidence type="ECO:0000256" key="1">
    <source>
        <dbReference type="ARBA" id="ARBA00004613"/>
    </source>
</evidence>
<dbReference type="PANTHER" id="PTHR46746">
    <property type="entry name" value="KILLER CELL LECTIN-LIKE RECEPTOR SUBFAMILY F MEMBER 2"/>
    <property type="match status" value="1"/>
</dbReference>
<protein>
    <recommendedName>
        <fullName evidence="5">C-type lectin domain-containing protein</fullName>
    </recommendedName>
</protein>
<organism evidence="6 7">
    <name type="scientific">Phrynosoma platyrhinos</name>
    <name type="common">Desert horned lizard</name>
    <dbReference type="NCBI Taxonomy" id="52577"/>
    <lineage>
        <taxon>Eukaryota</taxon>
        <taxon>Metazoa</taxon>
        <taxon>Chordata</taxon>
        <taxon>Craniata</taxon>
        <taxon>Vertebrata</taxon>
        <taxon>Euteleostomi</taxon>
        <taxon>Lepidosauria</taxon>
        <taxon>Squamata</taxon>
        <taxon>Bifurcata</taxon>
        <taxon>Unidentata</taxon>
        <taxon>Episquamata</taxon>
        <taxon>Toxicofera</taxon>
        <taxon>Iguania</taxon>
        <taxon>Phrynosomatidae</taxon>
        <taxon>Phrynosomatinae</taxon>
        <taxon>Phrynosoma</taxon>
    </lineage>
</organism>
<name>A0ABQ7TLZ2_PHRPL</name>
<dbReference type="InterPro" id="IPR016186">
    <property type="entry name" value="C-type_lectin-like/link_sf"/>
</dbReference>
<keyword evidence="7" id="KW-1185">Reference proteome</keyword>
<evidence type="ECO:0000313" key="7">
    <source>
        <dbReference type="Proteomes" id="UP000826234"/>
    </source>
</evidence>